<dbReference type="AlphaFoldDB" id="A0A1H2HN41"/>
<dbReference type="OrthoDB" id="3254362at2"/>
<dbReference type="RefSeq" id="WP_046766998.1">
    <property type="nucleotide sequence ID" value="NZ_KQ061220.1"/>
</dbReference>
<accession>A0A1H2HN41</accession>
<sequence>MSGEPSWRERRREVVQAQADALARKQAAETERAKVLVAEFVAAMTAAGVAPGPLRARAAEGAVRYQTGLRGWYVRRNRAMAVGEDGAFYLLDVPRSTRSRLLGVRIAPSDPPLQAGVGARDGESMPLERLLRQRLEAGTDF</sequence>
<dbReference type="EMBL" id="LT629791">
    <property type="protein sequence ID" value="SDU33300.1"/>
    <property type="molecule type" value="Genomic_DNA"/>
</dbReference>
<evidence type="ECO:0000313" key="2">
    <source>
        <dbReference type="Proteomes" id="UP000182977"/>
    </source>
</evidence>
<name>A0A1H2HN41_9ACTN</name>
<evidence type="ECO:0000313" key="1">
    <source>
        <dbReference type="EMBL" id="SDU33300.1"/>
    </source>
</evidence>
<reference evidence="2" key="1">
    <citation type="submission" date="2016-10" db="EMBL/GenBank/DDBJ databases">
        <authorList>
            <person name="Varghese N."/>
            <person name="Submissions S."/>
        </authorList>
    </citation>
    <scope>NUCLEOTIDE SEQUENCE [LARGE SCALE GENOMIC DNA]</scope>
    <source>
        <strain evidence="2">DSM 45079</strain>
    </source>
</reference>
<gene>
    <name evidence="1" type="ORF">SAMN04488563_1144</name>
</gene>
<dbReference type="STRING" id="419479.SAMN04488563_1144"/>
<proteinExistence type="predicted"/>
<protein>
    <submittedName>
        <fullName evidence="1">Uncharacterized protein</fullName>
    </submittedName>
</protein>
<keyword evidence="2" id="KW-1185">Reference proteome</keyword>
<dbReference type="Proteomes" id="UP000182977">
    <property type="component" value="Chromosome I"/>
</dbReference>
<organism evidence="1 2">
    <name type="scientific">Jiangella alkaliphila</name>
    <dbReference type="NCBI Taxonomy" id="419479"/>
    <lineage>
        <taxon>Bacteria</taxon>
        <taxon>Bacillati</taxon>
        <taxon>Actinomycetota</taxon>
        <taxon>Actinomycetes</taxon>
        <taxon>Jiangellales</taxon>
        <taxon>Jiangellaceae</taxon>
        <taxon>Jiangella</taxon>
    </lineage>
</organism>